<dbReference type="RefSeq" id="WP_229804389.1">
    <property type="nucleotide sequence ID" value="NZ_BMYJ01000001.1"/>
</dbReference>
<dbReference type="Proteomes" id="UP000638981">
    <property type="component" value="Unassembled WGS sequence"/>
</dbReference>
<gene>
    <name evidence="2" type="ORF">GCM10007315_01830</name>
</gene>
<comment type="caution">
    <text evidence="2">The sequence shown here is derived from an EMBL/GenBank/DDBJ whole genome shotgun (WGS) entry which is preliminary data.</text>
</comment>
<proteinExistence type="predicted"/>
<reference evidence="2" key="1">
    <citation type="journal article" date="2014" name="Int. J. Syst. Evol. Microbiol.">
        <title>Complete genome sequence of Corynebacterium casei LMG S-19264T (=DSM 44701T), isolated from a smear-ripened cheese.</title>
        <authorList>
            <consortium name="US DOE Joint Genome Institute (JGI-PGF)"/>
            <person name="Walter F."/>
            <person name="Albersmeier A."/>
            <person name="Kalinowski J."/>
            <person name="Ruckert C."/>
        </authorList>
    </citation>
    <scope>NUCLEOTIDE SEQUENCE</scope>
    <source>
        <strain evidence="2">KCTC 23310</strain>
    </source>
</reference>
<protein>
    <recommendedName>
        <fullName evidence="1">Phage-Barnase-EndoU-ColicinE5/D-RelE like nuclease 3 domain-containing protein</fullName>
    </recommendedName>
</protein>
<dbReference type="AlphaFoldDB" id="A0A918WEQ9"/>
<organism evidence="2 3">
    <name type="scientific">Neogemmobacter tilapiae</name>
    <dbReference type="NCBI Taxonomy" id="875041"/>
    <lineage>
        <taxon>Bacteria</taxon>
        <taxon>Pseudomonadati</taxon>
        <taxon>Pseudomonadota</taxon>
        <taxon>Alphaproteobacteria</taxon>
        <taxon>Rhodobacterales</taxon>
        <taxon>Paracoccaceae</taxon>
        <taxon>Neogemmobacter</taxon>
    </lineage>
</organism>
<dbReference type="EMBL" id="BMYJ01000001">
    <property type="protein sequence ID" value="GHC44294.1"/>
    <property type="molecule type" value="Genomic_DNA"/>
</dbReference>
<feature type="domain" description="Phage-Barnase-EndoU-ColicinE5/D-RelE like nuclease 3" evidence="1">
    <location>
        <begin position="19"/>
        <end position="120"/>
    </location>
</feature>
<name>A0A918WEQ9_9RHOB</name>
<evidence type="ECO:0000313" key="3">
    <source>
        <dbReference type="Proteomes" id="UP000638981"/>
    </source>
</evidence>
<dbReference type="InterPro" id="IPR041301">
    <property type="entry name" value="PBECR3"/>
</dbReference>
<evidence type="ECO:0000313" key="2">
    <source>
        <dbReference type="EMBL" id="GHC44294.1"/>
    </source>
</evidence>
<reference evidence="2" key="2">
    <citation type="submission" date="2020-09" db="EMBL/GenBank/DDBJ databases">
        <authorList>
            <person name="Sun Q."/>
            <person name="Kim S."/>
        </authorList>
    </citation>
    <scope>NUCLEOTIDE SEQUENCE</scope>
    <source>
        <strain evidence="2">KCTC 23310</strain>
    </source>
</reference>
<accession>A0A918WEQ9</accession>
<evidence type="ECO:0000259" key="1">
    <source>
        <dbReference type="Pfam" id="PF18812"/>
    </source>
</evidence>
<dbReference type="Pfam" id="PF18812">
    <property type="entry name" value="PBECR3"/>
    <property type="match status" value="1"/>
</dbReference>
<sequence>MVRKFKFIDLYPGAAPVEAIYATLGIEMDAGNVKCSAPALSHAAKRHPDDVSVILPHLSDIISHPLYMGDDFRNPGKIELVGKIAGRTGAALVAVTVVLNANDGHYHVCSMYLITQSELDKKRDKGILKVTRI</sequence>
<keyword evidence="3" id="KW-1185">Reference proteome</keyword>